<dbReference type="NCBIfam" id="TIGR00741">
    <property type="entry name" value="yfiA"/>
    <property type="match status" value="1"/>
</dbReference>
<dbReference type="InterPro" id="IPR036567">
    <property type="entry name" value="RHF-like"/>
</dbReference>
<dbReference type="AlphaFoldDB" id="A0A344TMF1"/>
<reference evidence="1 2" key="1">
    <citation type="submission" date="2018-07" db="EMBL/GenBank/DDBJ databases">
        <title>Genome sequencing of Runella.</title>
        <authorList>
            <person name="Baek M.-G."/>
            <person name="Yi H."/>
        </authorList>
    </citation>
    <scope>NUCLEOTIDE SEQUENCE [LARGE SCALE GENOMIC DNA]</scope>
    <source>
        <strain evidence="1 2">HYN0085</strain>
    </source>
</reference>
<accession>A0A344TMF1</accession>
<dbReference type="Pfam" id="PF02482">
    <property type="entry name" value="Ribosomal_S30AE"/>
    <property type="match status" value="1"/>
</dbReference>
<dbReference type="SUPFAM" id="SSF69754">
    <property type="entry name" value="Ribosome binding protein Y (YfiA homologue)"/>
    <property type="match status" value="1"/>
</dbReference>
<gene>
    <name evidence="1" type="primary">raiA</name>
    <name evidence="1" type="ORF">DR864_19775</name>
</gene>
<dbReference type="Gene3D" id="3.30.160.100">
    <property type="entry name" value="Ribosome hibernation promotion factor-like"/>
    <property type="match status" value="1"/>
</dbReference>
<evidence type="ECO:0000313" key="1">
    <source>
        <dbReference type="EMBL" id="AXE19822.1"/>
    </source>
</evidence>
<dbReference type="RefSeq" id="WP_114068590.1">
    <property type="nucleotide sequence ID" value="NZ_CP030850.1"/>
</dbReference>
<dbReference type="EMBL" id="CP030850">
    <property type="protein sequence ID" value="AXE19822.1"/>
    <property type="molecule type" value="Genomic_DNA"/>
</dbReference>
<sequence length="125" mass="14358">MRLQVHAIHFDADSKLLEFIEKKLGKLETFYDRITSGEVYLRLDKSESSKVKNKVLEVKIKVPNAELFVKESGKSFEEATDLALEALKIQIKKYKAKRQEVENKTIKEATTNGSEVAEEIEIEEI</sequence>
<protein>
    <submittedName>
        <fullName evidence="1">Ribosome-associated translation inhibitor RaiA</fullName>
    </submittedName>
</protein>
<dbReference type="KEGG" id="run:DR864_19775"/>
<organism evidence="1 2">
    <name type="scientific">Runella rosea</name>
    <dbReference type="NCBI Taxonomy" id="2259595"/>
    <lineage>
        <taxon>Bacteria</taxon>
        <taxon>Pseudomonadati</taxon>
        <taxon>Bacteroidota</taxon>
        <taxon>Cytophagia</taxon>
        <taxon>Cytophagales</taxon>
        <taxon>Spirosomataceae</taxon>
        <taxon>Runella</taxon>
    </lineage>
</organism>
<name>A0A344TMF1_9BACT</name>
<evidence type="ECO:0000313" key="2">
    <source>
        <dbReference type="Proteomes" id="UP000251993"/>
    </source>
</evidence>
<keyword evidence="2" id="KW-1185">Reference proteome</keyword>
<dbReference type="InterPro" id="IPR003489">
    <property type="entry name" value="RHF/RaiA"/>
</dbReference>
<dbReference type="Proteomes" id="UP000251993">
    <property type="component" value="Chromosome"/>
</dbReference>
<proteinExistence type="predicted"/>
<dbReference type="OrthoDB" id="9808702at2"/>